<evidence type="ECO:0000256" key="4">
    <source>
        <dbReference type="ARBA" id="ARBA00022553"/>
    </source>
</evidence>
<evidence type="ECO:0000256" key="5">
    <source>
        <dbReference type="ARBA" id="ARBA00022679"/>
    </source>
</evidence>
<evidence type="ECO:0000256" key="2">
    <source>
        <dbReference type="ARBA" id="ARBA00004370"/>
    </source>
</evidence>
<evidence type="ECO:0000259" key="12">
    <source>
        <dbReference type="PROSITE" id="PS50112"/>
    </source>
</evidence>
<organism evidence="15 16">
    <name type="scientific">Litoribrevibacter albus</name>
    <dbReference type="NCBI Taxonomy" id="1473156"/>
    <lineage>
        <taxon>Bacteria</taxon>
        <taxon>Pseudomonadati</taxon>
        <taxon>Pseudomonadota</taxon>
        <taxon>Gammaproteobacteria</taxon>
        <taxon>Oceanospirillales</taxon>
        <taxon>Oceanospirillaceae</taxon>
        <taxon>Litoribrevibacter</taxon>
    </lineage>
</organism>
<dbReference type="GO" id="GO:0043709">
    <property type="term" value="P:cell adhesion involved in single-species biofilm formation"/>
    <property type="evidence" value="ECO:0007669"/>
    <property type="project" value="TreeGrafter"/>
</dbReference>
<dbReference type="GO" id="GO:0000160">
    <property type="term" value="P:phosphorelay signal transduction system"/>
    <property type="evidence" value="ECO:0007669"/>
    <property type="project" value="UniProtKB-KW"/>
</dbReference>
<dbReference type="CDD" id="cd00130">
    <property type="entry name" value="PAS"/>
    <property type="match status" value="1"/>
</dbReference>
<proteinExistence type="predicted"/>
<evidence type="ECO:0000256" key="7">
    <source>
        <dbReference type="ARBA" id="ARBA00022777"/>
    </source>
</evidence>
<dbReference type="PROSITE" id="PS50887">
    <property type="entry name" value="GGDEF"/>
    <property type="match status" value="1"/>
</dbReference>
<name>A0AA37WA38_9GAMM</name>
<comment type="subcellular location">
    <subcellularLocation>
        <location evidence="2">Membrane</location>
    </subcellularLocation>
</comment>
<dbReference type="GO" id="GO:0005886">
    <property type="term" value="C:plasma membrane"/>
    <property type="evidence" value="ECO:0007669"/>
    <property type="project" value="TreeGrafter"/>
</dbReference>
<dbReference type="InterPro" id="IPR000014">
    <property type="entry name" value="PAS"/>
</dbReference>
<dbReference type="GO" id="GO:0052621">
    <property type="term" value="F:diguanylate cyclase activity"/>
    <property type="evidence" value="ECO:0007669"/>
    <property type="project" value="UniProtKB-EC"/>
</dbReference>
<evidence type="ECO:0000256" key="1">
    <source>
        <dbReference type="ARBA" id="ARBA00001946"/>
    </source>
</evidence>
<keyword evidence="7" id="KW-0418">Kinase</keyword>
<dbReference type="SUPFAM" id="SSF103190">
    <property type="entry name" value="Sensory domain-like"/>
    <property type="match status" value="1"/>
</dbReference>
<dbReference type="PANTHER" id="PTHR45138">
    <property type="entry name" value="REGULATORY COMPONENTS OF SENSORY TRANSDUCTION SYSTEM"/>
    <property type="match status" value="1"/>
</dbReference>
<comment type="caution">
    <text evidence="15">The sequence shown here is derived from an EMBL/GenBank/DDBJ whole genome shotgun (WGS) entry which is preliminary data.</text>
</comment>
<keyword evidence="11" id="KW-1133">Transmembrane helix</keyword>
<dbReference type="CDD" id="cd01949">
    <property type="entry name" value="GGDEF"/>
    <property type="match status" value="1"/>
</dbReference>
<dbReference type="PROSITE" id="PS50112">
    <property type="entry name" value="PAS"/>
    <property type="match status" value="1"/>
</dbReference>
<dbReference type="SMART" id="SM00091">
    <property type="entry name" value="PAS"/>
    <property type="match status" value="1"/>
</dbReference>
<dbReference type="InterPro" id="IPR029151">
    <property type="entry name" value="Sensor-like_sf"/>
</dbReference>
<keyword evidence="6" id="KW-0547">Nucleotide-binding</keyword>
<comment type="cofactor">
    <cofactor evidence="1">
        <name>Mg(2+)</name>
        <dbReference type="ChEBI" id="CHEBI:18420"/>
    </cofactor>
</comment>
<dbReference type="Proteomes" id="UP001161389">
    <property type="component" value="Unassembled WGS sequence"/>
</dbReference>
<dbReference type="Gene3D" id="3.30.70.270">
    <property type="match status" value="1"/>
</dbReference>
<evidence type="ECO:0000259" key="13">
    <source>
        <dbReference type="PROSITE" id="PS50113"/>
    </source>
</evidence>
<dbReference type="EC" id="2.7.7.65" evidence="3"/>
<dbReference type="GO" id="GO:1902201">
    <property type="term" value="P:negative regulation of bacterial-type flagellum-dependent cell motility"/>
    <property type="evidence" value="ECO:0007669"/>
    <property type="project" value="TreeGrafter"/>
</dbReference>
<dbReference type="InterPro" id="IPR000700">
    <property type="entry name" value="PAS-assoc_C"/>
</dbReference>
<comment type="catalytic activity">
    <reaction evidence="10">
        <text>2 GTP = 3',3'-c-di-GMP + 2 diphosphate</text>
        <dbReference type="Rhea" id="RHEA:24898"/>
        <dbReference type="ChEBI" id="CHEBI:33019"/>
        <dbReference type="ChEBI" id="CHEBI:37565"/>
        <dbReference type="ChEBI" id="CHEBI:58805"/>
        <dbReference type="EC" id="2.7.7.65"/>
    </reaction>
</comment>
<dbReference type="FunFam" id="3.30.70.270:FF:000001">
    <property type="entry name" value="Diguanylate cyclase domain protein"/>
    <property type="match status" value="1"/>
</dbReference>
<evidence type="ECO:0000256" key="8">
    <source>
        <dbReference type="ARBA" id="ARBA00022840"/>
    </source>
</evidence>
<keyword evidence="5" id="KW-0808">Transferase</keyword>
<dbReference type="InterPro" id="IPR043128">
    <property type="entry name" value="Rev_trsase/Diguanyl_cyclase"/>
</dbReference>
<evidence type="ECO:0000256" key="6">
    <source>
        <dbReference type="ARBA" id="ARBA00022741"/>
    </source>
</evidence>
<dbReference type="Gene3D" id="3.30.450.20">
    <property type="entry name" value="PAS domain"/>
    <property type="match status" value="1"/>
</dbReference>
<dbReference type="PANTHER" id="PTHR45138:SF9">
    <property type="entry name" value="DIGUANYLATE CYCLASE DGCM-RELATED"/>
    <property type="match status" value="1"/>
</dbReference>
<dbReference type="PROSITE" id="PS50113">
    <property type="entry name" value="PAC"/>
    <property type="match status" value="1"/>
</dbReference>
<reference evidence="15" key="1">
    <citation type="journal article" date="2014" name="Int. J. Syst. Evol. Microbiol.">
        <title>Complete genome sequence of Corynebacterium casei LMG S-19264T (=DSM 44701T), isolated from a smear-ripened cheese.</title>
        <authorList>
            <consortium name="US DOE Joint Genome Institute (JGI-PGF)"/>
            <person name="Walter F."/>
            <person name="Albersmeier A."/>
            <person name="Kalinowski J."/>
            <person name="Ruckert C."/>
        </authorList>
    </citation>
    <scope>NUCLEOTIDE SEQUENCE</scope>
    <source>
        <strain evidence="15">NBRC 110071</strain>
    </source>
</reference>
<dbReference type="Pfam" id="PF21623">
    <property type="entry name" value="HK_sensor_dom_bact"/>
    <property type="match status" value="1"/>
</dbReference>
<feature type="domain" description="PAS" evidence="12">
    <location>
        <begin position="353"/>
        <end position="409"/>
    </location>
</feature>
<reference evidence="15" key="2">
    <citation type="submission" date="2023-01" db="EMBL/GenBank/DDBJ databases">
        <title>Draft genome sequence of Litoribrevibacter albus strain NBRC 110071.</title>
        <authorList>
            <person name="Sun Q."/>
            <person name="Mori K."/>
        </authorList>
    </citation>
    <scope>NUCLEOTIDE SEQUENCE</scope>
    <source>
        <strain evidence="15">NBRC 110071</strain>
    </source>
</reference>
<dbReference type="SUPFAM" id="SSF55785">
    <property type="entry name" value="PYP-like sensor domain (PAS domain)"/>
    <property type="match status" value="1"/>
</dbReference>
<dbReference type="Pfam" id="PF00990">
    <property type="entry name" value="GGDEF"/>
    <property type="match status" value="1"/>
</dbReference>
<evidence type="ECO:0000256" key="9">
    <source>
        <dbReference type="ARBA" id="ARBA00023012"/>
    </source>
</evidence>
<keyword evidence="8" id="KW-0067">ATP-binding</keyword>
<feature type="transmembrane region" description="Helical" evidence="11">
    <location>
        <begin position="327"/>
        <end position="346"/>
    </location>
</feature>
<evidence type="ECO:0000256" key="10">
    <source>
        <dbReference type="ARBA" id="ARBA00034247"/>
    </source>
</evidence>
<dbReference type="GO" id="GO:0005524">
    <property type="term" value="F:ATP binding"/>
    <property type="evidence" value="ECO:0007669"/>
    <property type="project" value="UniProtKB-KW"/>
</dbReference>
<dbReference type="NCBIfam" id="TIGR00229">
    <property type="entry name" value="sensory_box"/>
    <property type="match status" value="1"/>
</dbReference>
<dbReference type="SUPFAM" id="SSF55073">
    <property type="entry name" value="Nucleotide cyclase"/>
    <property type="match status" value="1"/>
</dbReference>
<dbReference type="Pfam" id="PF13426">
    <property type="entry name" value="PAS_9"/>
    <property type="match status" value="1"/>
</dbReference>
<dbReference type="EMBL" id="BSNM01000016">
    <property type="protein sequence ID" value="GLQ33101.1"/>
    <property type="molecule type" value="Genomic_DNA"/>
</dbReference>
<dbReference type="InterPro" id="IPR035965">
    <property type="entry name" value="PAS-like_dom_sf"/>
</dbReference>
<dbReference type="InterPro" id="IPR048760">
    <property type="entry name" value="VP0354-like_sensor_dom"/>
</dbReference>
<protein>
    <recommendedName>
        <fullName evidence="3">diguanylate cyclase</fullName>
        <ecNumber evidence="3">2.7.7.65</ecNumber>
    </recommendedName>
</protein>
<evidence type="ECO:0000256" key="3">
    <source>
        <dbReference type="ARBA" id="ARBA00012528"/>
    </source>
</evidence>
<dbReference type="AlphaFoldDB" id="A0AA37WA38"/>
<dbReference type="InterPro" id="IPR050469">
    <property type="entry name" value="Diguanylate_Cyclase"/>
</dbReference>
<evidence type="ECO:0000313" key="15">
    <source>
        <dbReference type="EMBL" id="GLQ33101.1"/>
    </source>
</evidence>
<dbReference type="SMART" id="SM00267">
    <property type="entry name" value="GGDEF"/>
    <property type="match status" value="1"/>
</dbReference>
<evidence type="ECO:0000256" key="11">
    <source>
        <dbReference type="SAM" id="Phobius"/>
    </source>
</evidence>
<gene>
    <name evidence="15" type="ORF">GCM10007876_35800</name>
</gene>
<keyword evidence="11" id="KW-0472">Membrane</keyword>
<dbReference type="InterPro" id="IPR000160">
    <property type="entry name" value="GGDEF_dom"/>
</dbReference>
<keyword evidence="16" id="KW-1185">Reference proteome</keyword>
<accession>A0AA37WA38</accession>
<dbReference type="NCBIfam" id="TIGR00254">
    <property type="entry name" value="GGDEF"/>
    <property type="match status" value="1"/>
</dbReference>
<sequence length="653" mass="74134">MYTFVKIFFSLPIRIKVILTFLLLFVLGLAAAFLHVKQAEKRIVDQVVSEQVLLTRQLLQVFERQITTRLQNLEQTTFLLSDLSIVQSLFNNDQTEGLVLDSFENVLLKNPATISLKLADLTGETRLEVTPEKSQVYQTSNQESRVSQYDYFPFVKQISMNEVGLFIGDPDEYQDPHLDIVAPVYDGFLPMGYVIQTVSVNGFINDVLRLIGKDGAFLLMMSQRANYLFGEDARLQAGKQSPAFEPAPSSPFKFSQAFPNTWQGIQLLVKGKPDPVWSEHGLYFTVHPLEIEFDNVGLYQSWLLAYFSEEKVLVLAAPQLEGLHTRFIIISIVIVIIACFLSWWMYRHSMMEELSFMAQAAMQSMSPIILLDLNQNIIKVNNECLKVMGMSIRDLCGQRFSSFLNEEDRIAFERMWQQLSCDSSWKGELRFVDAQGRDVEGLFQLFPLESSKSKNQGYVGSWMDIREQKALERRLRSLTITDALTGCKNRRYYDHQVTGLFSNLKRHPDQTFCMALADIDHFKHVNDEFGHDVGDEVLQAFAALLEQETRTLDVVCRVGGEEFAILLPNTQLKDALMVVERVRKMVAAFPLAGHDITCSFGVAESNPATDEDDLYKSADNALYLAKENGRNQVISSSKVVQGTFEPPSSQSAR</sequence>
<feature type="domain" description="GGDEF" evidence="14">
    <location>
        <begin position="510"/>
        <end position="638"/>
    </location>
</feature>
<keyword evidence="9" id="KW-0902">Two-component regulatory system</keyword>
<keyword evidence="4" id="KW-0597">Phosphoprotein</keyword>
<dbReference type="GO" id="GO:0016301">
    <property type="term" value="F:kinase activity"/>
    <property type="evidence" value="ECO:0007669"/>
    <property type="project" value="UniProtKB-KW"/>
</dbReference>
<keyword evidence="11" id="KW-0812">Transmembrane</keyword>
<feature type="domain" description="PAC" evidence="13">
    <location>
        <begin position="425"/>
        <end position="477"/>
    </location>
</feature>
<evidence type="ECO:0000313" key="16">
    <source>
        <dbReference type="Proteomes" id="UP001161389"/>
    </source>
</evidence>
<dbReference type="InterPro" id="IPR029787">
    <property type="entry name" value="Nucleotide_cyclase"/>
</dbReference>
<evidence type="ECO:0000259" key="14">
    <source>
        <dbReference type="PROSITE" id="PS50887"/>
    </source>
</evidence>